<dbReference type="Gene3D" id="1.10.10.10">
    <property type="entry name" value="Winged helix-like DNA-binding domain superfamily/Winged helix DNA-binding domain"/>
    <property type="match status" value="1"/>
</dbReference>
<dbReference type="SUPFAM" id="SSF46894">
    <property type="entry name" value="C-terminal effector domain of the bipartite response regulators"/>
    <property type="match status" value="1"/>
</dbReference>
<dbReference type="PROSITE" id="PS50043">
    <property type="entry name" value="HTH_LUXR_2"/>
    <property type="match status" value="1"/>
</dbReference>
<keyword evidence="2" id="KW-0238">DNA-binding</keyword>
<dbReference type="InterPro" id="IPR000792">
    <property type="entry name" value="Tscrpt_reg_LuxR_C"/>
</dbReference>
<dbReference type="EMBL" id="JAEACQ010000369">
    <property type="protein sequence ID" value="MBL7633084.1"/>
    <property type="molecule type" value="Genomic_DNA"/>
</dbReference>
<comment type="caution">
    <text evidence="5">The sequence shown here is derived from an EMBL/GenBank/DDBJ whole genome shotgun (WGS) entry which is preliminary data.</text>
</comment>
<reference evidence="5" key="1">
    <citation type="submission" date="2020-12" db="EMBL/GenBank/DDBJ databases">
        <title>Genomic characterization of non-nitrogen-fixing Frankia strains.</title>
        <authorList>
            <person name="Carlos-Shanley C."/>
            <person name="Guerra T."/>
            <person name="Hahn D."/>
        </authorList>
    </citation>
    <scope>NUCLEOTIDE SEQUENCE</scope>
    <source>
        <strain evidence="5">CN6</strain>
    </source>
</reference>
<dbReference type="SMART" id="SM00421">
    <property type="entry name" value="HTH_LUXR"/>
    <property type="match status" value="1"/>
</dbReference>
<evidence type="ECO:0000256" key="3">
    <source>
        <dbReference type="ARBA" id="ARBA00023163"/>
    </source>
</evidence>
<keyword evidence="6" id="KW-1185">Reference proteome</keyword>
<evidence type="ECO:0000256" key="2">
    <source>
        <dbReference type="ARBA" id="ARBA00023125"/>
    </source>
</evidence>
<dbReference type="Proteomes" id="UP000604475">
    <property type="component" value="Unassembled WGS sequence"/>
</dbReference>
<evidence type="ECO:0000313" key="6">
    <source>
        <dbReference type="Proteomes" id="UP000604475"/>
    </source>
</evidence>
<name>A0A937RTJ4_9ACTN</name>
<protein>
    <submittedName>
        <fullName evidence="5">Helix-turn-helix transcriptional regulator</fullName>
    </submittedName>
</protein>
<dbReference type="InterPro" id="IPR039420">
    <property type="entry name" value="WalR-like"/>
</dbReference>
<sequence length="334" mass="36566">MLELLGLNEFGERLWRAVAVHRYSDLELLAGWLGEPVDTVRAEIEAQLERGLIRRVGDRWVAQDPVVLLQAEHARRQAELAAAAKAMADEREALFRSGLFSDYLAGRRRAGTGGGGVEVVEHSEAGPRIAELTHRASVSLQFLLTGQNQFPGLNSKDMIDMIMRAGERGVHLASVWSPDLVDAVRRAAGGRRPPALGWVRQSPNLPTRLIIWDGRVAMVPLDATDLARGGMFVTAPALLAVLTDLFARVHREAEVPAPPTSGDDDEPADSRRPMKVLLLLSKGLTDEAIATRLEISGRTVKRVVAQLCEEYQVRSRFQLGVVAARNGLIPMSDT</sequence>
<accession>A0A937RTJ4</accession>
<dbReference type="Pfam" id="PF00196">
    <property type="entry name" value="GerE"/>
    <property type="match status" value="1"/>
</dbReference>
<keyword evidence="3" id="KW-0804">Transcription</keyword>
<dbReference type="InterPro" id="IPR016032">
    <property type="entry name" value="Sig_transdc_resp-reg_C-effctor"/>
</dbReference>
<evidence type="ECO:0000259" key="4">
    <source>
        <dbReference type="PROSITE" id="PS50043"/>
    </source>
</evidence>
<evidence type="ECO:0000313" key="5">
    <source>
        <dbReference type="EMBL" id="MBL7633084.1"/>
    </source>
</evidence>
<feature type="domain" description="HTH luxR-type" evidence="4">
    <location>
        <begin position="262"/>
        <end position="327"/>
    </location>
</feature>
<dbReference type="RefSeq" id="WP_203006260.1">
    <property type="nucleotide sequence ID" value="NZ_JADWYU010000034.1"/>
</dbReference>
<dbReference type="GO" id="GO:0003677">
    <property type="term" value="F:DNA binding"/>
    <property type="evidence" value="ECO:0007669"/>
    <property type="project" value="UniProtKB-KW"/>
</dbReference>
<dbReference type="InterPro" id="IPR036388">
    <property type="entry name" value="WH-like_DNA-bd_sf"/>
</dbReference>
<organism evidence="5 6">
    <name type="scientific">Frankia nepalensis</name>
    <dbReference type="NCBI Taxonomy" id="1836974"/>
    <lineage>
        <taxon>Bacteria</taxon>
        <taxon>Bacillati</taxon>
        <taxon>Actinomycetota</taxon>
        <taxon>Actinomycetes</taxon>
        <taxon>Frankiales</taxon>
        <taxon>Frankiaceae</taxon>
        <taxon>Frankia</taxon>
    </lineage>
</organism>
<proteinExistence type="predicted"/>
<keyword evidence="1" id="KW-0805">Transcription regulation</keyword>
<dbReference type="PANTHER" id="PTHR43214:SF24">
    <property type="entry name" value="TRANSCRIPTIONAL REGULATORY PROTEIN NARL-RELATED"/>
    <property type="match status" value="1"/>
</dbReference>
<dbReference type="AlphaFoldDB" id="A0A937RTJ4"/>
<evidence type="ECO:0000256" key="1">
    <source>
        <dbReference type="ARBA" id="ARBA00023015"/>
    </source>
</evidence>
<dbReference type="PANTHER" id="PTHR43214">
    <property type="entry name" value="TWO-COMPONENT RESPONSE REGULATOR"/>
    <property type="match status" value="1"/>
</dbReference>
<gene>
    <name evidence="5" type="ORF">I7412_39225</name>
</gene>
<dbReference type="CDD" id="cd06170">
    <property type="entry name" value="LuxR_C_like"/>
    <property type="match status" value="1"/>
</dbReference>
<dbReference type="GO" id="GO:0006355">
    <property type="term" value="P:regulation of DNA-templated transcription"/>
    <property type="evidence" value="ECO:0007669"/>
    <property type="project" value="InterPro"/>
</dbReference>